<evidence type="ECO:0000259" key="1">
    <source>
        <dbReference type="Pfam" id="PF21354"/>
    </source>
</evidence>
<evidence type="ECO:0000313" key="3">
    <source>
        <dbReference type="Proteomes" id="UP000271098"/>
    </source>
</evidence>
<dbReference type="AlphaFoldDB" id="A0A183EZZ5"/>
<name>A0A183EZZ5_9BILA</name>
<dbReference type="Gene3D" id="1.10.238.10">
    <property type="entry name" value="EF-hand"/>
    <property type="match status" value="1"/>
</dbReference>
<protein>
    <submittedName>
        <fullName evidence="4">Rab-GAP TBC domain-containing protein</fullName>
    </submittedName>
</protein>
<dbReference type="EMBL" id="UYRT01111699">
    <property type="protein sequence ID" value="VDN45693.1"/>
    <property type="molecule type" value="Genomic_DNA"/>
</dbReference>
<gene>
    <name evidence="2" type="ORF">GPUH_LOCUS26537</name>
</gene>
<dbReference type="Proteomes" id="UP000271098">
    <property type="component" value="Unassembled WGS sequence"/>
</dbReference>
<dbReference type="OrthoDB" id="19300at2759"/>
<evidence type="ECO:0000313" key="4">
    <source>
        <dbReference type="WBParaSite" id="GPUH_0002656601-mRNA-1"/>
    </source>
</evidence>
<feature type="domain" description="Signal transducer and activator of transcription linker" evidence="1">
    <location>
        <begin position="1"/>
        <end position="39"/>
    </location>
</feature>
<dbReference type="GO" id="GO:0003700">
    <property type="term" value="F:DNA-binding transcription factor activity"/>
    <property type="evidence" value="ECO:0007669"/>
    <property type="project" value="InterPro"/>
</dbReference>
<dbReference type="InterPro" id="IPR008967">
    <property type="entry name" value="p53-like_TF_DNA-bd_sf"/>
</dbReference>
<dbReference type="SUPFAM" id="SSF49417">
    <property type="entry name" value="p53-like transcription factors"/>
    <property type="match status" value="1"/>
</dbReference>
<keyword evidence="3" id="KW-1185">Reference proteome</keyword>
<reference evidence="4" key="1">
    <citation type="submission" date="2016-06" db="UniProtKB">
        <authorList>
            <consortium name="WormBaseParasite"/>
        </authorList>
    </citation>
    <scope>IDENTIFICATION</scope>
</reference>
<reference evidence="2 3" key="2">
    <citation type="submission" date="2018-11" db="EMBL/GenBank/DDBJ databases">
        <authorList>
            <consortium name="Pathogen Informatics"/>
        </authorList>
    </citation>
    <scope>NUCLEOTIDE SEQUENCE [LARGE SCALE GENOMIC DNA]</scope>
</reference>
<dbReference type="WBParaSite" id="GPUH_0002656601-mRNA-1">
    <property type="protein sequence ID" value="GPUH_0002656601-mRNA-1"/>
    <property type="gene ID" value="GPUH_0002656601"/>
</dbReference>
<evidence type="ECO:0000313" key="2">
    <source>
        <dbReference type="EMBL" id="VDN45693.1"/>
    </source>
</evidence>
<sequence>MAEKLMIASGDENAKLITLHHFAKQNLRDDVNFSFWEWFFAIMQLIKHKLLKFWDEVYRCQSLVTDELDSLYVLHFYTQELHGVDEAHATYRLIFK</sequence>
<organism evidence="4">
    <name type="scientific">Gongylonema pulchrum</name>
    <dbReference type="NCBI Taxonomy" id="637853"/>
    <lineage>
        <taxon>Eukaryota</taxon>
        <taxon>Metazoa</taxon>
        <taxon>Ecdysozoa</taxon>
        <taxon>Nematoda</taxon>
        <taxon>Chromadorea</taxon>
        <taxon>Rhabditida</taxon>
        <taxon>Spirurina</taxon>
        <taxon>Spiruromorpha</taxon>
        <taxon>Spiruroidea</taxon>
        <taxon>Gongylonematidae</taxon>
        <taxon>Gongylonema</taxon>
    </lineage>
</organism>
<dbReference type="Pfam" id="PF21354">
    <property type="entry name" value="STAT_linker"/>
    <property type="match status" value="1"/>
</dbReference>
<accession>A0A183EZZ5</accession>
<dbReference type="InterPro" id="IPR048988">
    <property type="entry name" value="STAT_linker"/>
</dbReference>
<proteinExistence type="predicted"/>